<accession>A0A673L629</accession>
<proteinExistence type="predicted"/>
<name>A0A673L629_9TELE</name>
<reference evidence="1" key="2">
    <citation type="submission" date="2025-09" db="UniProtKB">
        <authorList>
            <consortium name="Ensembl"/>
        </authorList>
    </citation>
    <scope>IDENTIFICATION</scope>
</reference>
<evidence type="ECO:0000313" key="1">
    <source>
        <dbReference type="Ensembl" id="ENSSRHP00000070965.1"/>
    </source>
</evidence>
<dbReference type="Proteomes" id="UP000472270">
    <property type="component" value="Unassembled WGS sequence"/>
</dbReference>
<evidence type="ECO:0000313" key="2">
    <source>
        <dbReference type="Proteomes" id="UP000472270"/>
    </source>
</evidence>
<keyword evidence="2" id="KW-1185">Reference proteome</keyword>
<dbReference type="Ensembl" id="ENSSRHT00000072894.1">
    <property type="protein sequence ID" value="ENSSRHP00000070965.1"/>
    <property type="gene ID" value="ENSSRHG00000035294.1"/>
</dbReference>
<reference evidence="1" key="1">
    <citation type="submission" date="2025-08" db="UniProtKB">
        <authorList>
            <consortium name="Ensembl"/>
        </authorList>
    </citation>
    <scope>IDENTIFICATION</scope>
</reference>
<sequence>PRGVYCPENYSGTQFGHDICFKKTHTHNFISRAVVICANTCLPVLLACPISVSYW</sequence>
<organism evidence="1 2">
    <name type="scientific">Sinocyclocheilus rhinocerous</name>
    <dbReference type="NCBI Taxonomy" id="307959"/>
    <lineage>
        <taxon>Eukaryota</taxon>
        <taxon>Metazoa</taxon>
        <taxon>Chordata</taxon>
        <taxon>Craniata</taxon>
        <taxon>Vertebrata</taxon>
        <taxon>Euteleostomi</taxon>
        <taxon>Actinopterygii</taxon>
        <taxon>Neopterygii</taxon>
        <taxon>Teleostei</taxon>
        <taxon>Ostariophysi</taxon>
        <taxon>Cypriniformes</taxon>
        <taxon>Cyprinidae</taxon>
        <taxon>Cyprininae</taxon>
        <taxon>Sinocyclocheilus</taxon>
    </lineage>
</organism>
<protein>
    <submittedName>
        <fullName evidence="1">Uncharacterized protein</fullName>
    </submittedName>
</protein>
<dbReference type="AlphaFoldDB" id="A0A673L629"/>